<dbReference type="EMBL" id="CAJDYZ010004010">
    <property type="protein sequence ID" value="CAD1470827.1"/>
    <property type="molecule type" value="Genomic_DNA"/>
</dbReference>
<proteinExistence type="predicted"/>
<gene>
    <name evidence="2" type="ORF">MHI_LOCUS203147</name>
</gene>
<protein>
    <submittedName>
        <fullName evidence="2">Uncharacterized protein</fullName>
    </submittedName>
</protein>
<evidence type="ECO:0000256" key="1">
    <source>
        <dbReference type="SAM" id="MobiDB-lite"/>
    </source>
</evidence>
<accession>A0A6V7GYR0</accession>
<sequence length="109" mass="12494">MATIDDLGNAKISTNDLLAFQRELKQEKELLQKILIKIDDQLNSLQVEQLHLLGLMNKSLKGTKVKSQMSQQMYKSTNDNQQASTNKLLDLSIPSTSKYYEEEMEDEDD</sequence>
<feature type="region of interest" description="Disordered" evidence="1">
    <location>
        <begin position="66"/>
        <end position="109"/>
    </location>
</feature>
<dbReference type="GO" id="GO:0006366">
    <property type="term" value="P:transcription by RNA polymerase II"/>
    <property type="evidence" value="ECO:0007669"/>
    <property type="project" value="InterPro"/>
</dbReference>
<dbReference type="Pfam" id="PF15497">
    <property type="entry name" value="SNAPC5"/>
    <property type="match status" value="1"/>
</dbReference>
<organism evidence="2 3">
    <name type="scientific">Heterotrigona itama</name>
    <dbReference type="NCBI Taxonomy" id="395501"/>
    <lineage>
        <taxon>Eukaryota</taxon>
        <taxon>Metazoa</taxon>
        <taxon>Ecdysozoa</taxon>
        <taxon>Arthropoda</taxon>
        <taxon>Hexapoda</taxon>
        <taxon>Insecta</taxon>
        <taxon>Pterygota</taxon>
        <taxon>Neoptera</taxon>
        <taxon>Endopterygota</taxon>
        <taxon>Hymenoptera</taxon>
        <taxon>Apocrita</taxon>
        <taxon>Aculeata</taxon>
        <taxon>Apoidea</taxon>
        <taxon>Anthophila</taxon>
        <taxon>Apidae</taxon>
        <taxon>Heterotrigona</taxon>
    </lineage>
</organism>
<evidence type="ECO:0000313" key="3">
    <source>
        <dbReference type="Proteomes" id="UP000752696"/>
    </source>
</evidence>
<dbReference type="AlphaFoldDB" id="A0A6V7GYR0"/>
<dbReference type="OrthoDB" id="7697860at2759"/>
<dbReference type="GO" id="GO:0006384">
    <property type="term" value="P:transcription initiation at RNA polymerase III promoter"/>
    <property type="evidence" value="ECO:0007669"/>
    <property type="project" value="InterPro"/>
</dbReference>
<name>A0A6V7GYR0_9HYME</name>
<reference evidence="2" key="1">
    <citation type="submission" date="2020-07" db="EMBL/GenBank/DDBJ databases">
        <authorList>
            <person name="Nazaruddin N."/>
        </authorList>
    </citation>
    <scope>NUCLEOTIDE SEQUENCE</scope>
</reference>
<dbReference type="GO" id="GO:0005634">
    <property type="term" value="C:nucleus"/>
    <property type="evidence" value="ECO:0007669"/>
    <property type="project" value="InterPro"/>
</dbReference>
<evidence type="ECO:0000313" key="2">
    <source>
        <dbReference type="EMBL" id="CAD1470827.1"/>
    </source>
</evidence>
<feature type="compositionally biased region" description="Polar residues" evidence="1">
    <location>
        <begin position="66"/>
        <end position="98"/>
    </location>
</feature>
<dbReference type="InterPro" id="IPR029138">
    <property type="entry name" value="SNAPC5"/>
</dbReference>
<dbReference type="Proteomes" id="UP000752696">
    <property type="component" value="Unassembled WGS sequence"/>
</dbReference>
<keyword evidence="3" id="KW-1185">Reference proteome</keyword>
<comment type="caution">
    <text evidence="2">The sequence shown here is derived from an EMBL/GenBank/DDBJ whole genome shotgun (WGS) entry which is preliminary data.</text>
</comment>